<organism evidence="3 5">
    <name type="scientific">Anaerobacillus isosaccharinicus</name>
    <dbReference type="NCBI Taxonomy" id="1532552"/>
    <lineage>
        <taxon>Bacteria</taxon>
        <taxon>Bacillati</taxon>
        <taxon>Bacillota</taxon>
        <taxon>Bacilli</taxon>
        <taxon>Bacillales</taxon>
        <taxon>Bacillaceae</taxon>
        <taxon>Anaerobacillus</taxon>
    </lineage>
</organism>
<dbReference type="GO" id="GO:0008967">
    <property type="term" value="F:phosphoglycolate phosphatase activity"/>
    <property type="evidence" value="ECO:0007669"/>
    <property type="project" value="TreeGrafter"/>
</dbReference>
<keyword evidence="5" id="KW-1185">Reference proteome</keyword>
<dbReference type="PANTHER" id="PTHR43434">
    <property type="entry name" value="PHOSPHOGLYCOLATE PHOSPHATASE"/>
    <property type="match status" value="1"/>
</dbReference>
<reference evidence="4" key="4">
    <citation type="submission" date="2020-10" db="EMBL/GenBank/DDBJ databases">
        <authorList>
            <person name="Bassil N.M."/>
            <person name="Lloyd J.R."/>
        </authorList>
    </citation>
    <scope>NUCLEOTIDE SEQUENCE</scope>
    <source>
        <strain evidence="4">NB2006</strain>
    </source>
</reference>
<evidence type="ECO:0000313" key="4">
    <source>
        <dbReference type="EMBL" id="QOY35602.1"/>
    </source>
</evidence>
<evidence type="ECO:0000256" key="1">
    <source>
        <dbReference type="ARBA" id="ARBA00022801"/>
    </source>
</evidence>
<dbReference type="OrthoDB" id="9792518at2"/>
<sequence length="217" mass="25025">MLDSIIFDLDGTLWDSSDEVLKLWNEVVKKHHVSDAITKEQLEGCMGLQNKEIGQKLLPHLDEKAQEMILKECNEVECLYLAEHGAQLYQDVEKVLKALSEKYKLFIVSNCQSGYIEAFYQSHRLDKYFTDYEHPGRTGLTKGENIKLIIERNKLENSVYVGDTEGDLKGARFAGVPFVYAKYGFGQVDEYDYDYVINRFSELLDLFIDKKILSNNT</sequence>
<dbReference type="GO" id="GO:0006281">
    <property type="term" value="P:DNA repair"/>
    <property type="evidence" value="ECO:0007669"/>
    <property type="project" value="TreeGrafter"/>
</dbReference>
<dbReference type="SFLD" id="SFLDS00003">
    <property type="entry name" value="Haloacid_Dehalogenase"/>
    <property type="match status" value="1"/>
</dbReference>
<dbReference type="InterPro" id="IPR050155">
    <property type="entry name" value="HAD-like_hydrolase_sf"/>
</dbReference>
<name>A0A1S2LI06_9BACI</name>
<evidence type="ECO:0000256" key="2">
    <source>
        <dbReference type="ARBA" id="ARBA00022842"/>
    </source>
</evidence>
<dbReference type="NCBIfam" id="TIGR01549">
    <property type="entry name" value="HAD-SF-IA-v1"/>
    <property type="match status" value="1"/>
</dbReference>
<dbReference type="InterPro" id="IPR023214">
    <property type="entry name" value="HAD_sf"/>
</dbReference>
<dbReference type="EMBL" id="LQXD01000129">
    <property type="protein sequence ID" value="OIJ12158.1"/>
    <property type="molecule type" value="Genomic_DNA"/>
</dbReference>
<dbReference type="Pfam" id="PF13419">
    <property type="entry name" value="HAD_2"/>
    <property type="match status" value="1"/>
</dbReference>
<dbReference type="EMBL" id="CP063356">
    <property type="protein sequence ID" value="QOY35602.1"/>
    <property type="molecule type" value="Genomic_DNA"/>
</dbReference>
<dbReference type="AlphaFoldDB" id="A0A1S2LI06"/>
<dbReference type="Proteomes" id="UP000180175">
    <property type="component" value="Chromosome"/>
</dbReference>
<keyword evidence="2" id="KW-0460">Magnesium</keyword>
<reference evidence="4 5" key="3">
    <citation type="journal article" date="2019" name="Int. J. Syst. Evol. Microbiol.">
        <title>Anaerobacillus isosaccharinicus sp. nov., an alkaliphilic bacterium which degrades isosaccharinic acid.</title>
        <authorList>
            <person name="Bassil N.M."/>
            <person name="Lloyd J.R."/>
        </authorList>
    </citation>
    <scope>NUCLEOTIDE SEQUENCE [LARGE SCALE GENOMIC DNA]</scope>
    <source>
        <strain evidence="4 5">NB2006</strain>
    </source>
</reference>
<dbReference type="RefSeq" id="WP_071317735.1">
    <property type="nucleotide sequence ID" value="NZ_CP063356.2"/>
</dbReference>
<evidence type="ECO:0000313" key="3">
    <source>
        <dbReference type="EMBL" id="OIJ12158.1"/>
    </source>
</evidence>
<dbReference type="SUPFAM" id="SSF56784">
    <property type="entry name" value="HAD-like"/>
    <property type="match status" value="1"/>
</dbReference>
<dbReference type="InterPro" id="IPR023198">
    <property type="entry name" value="PGP-like_dom2"/>
</dbReference>
<protein>
    <submittedName>
        <fullName evidence="3">HAD family hydrolase</fullName>
    </submittedName>
</protein>
<dbReference type="Gene3D" id="3.40.50.1000">
    <property type="entry name" value="HAD superfamily/HAD-like"/>
    <property type="match status" value="1"/>
</dbReference>
<evidence type="ECO:0000313" key="5">
    <source>
        <dbReference type="Proteomes" id="UP000180175"/>
    </source>
</evidence>
<reference evidence="4 5" key="2">
    <citation type="journal article" date="2017" name="Genome Announc.">
        <title>Draft Genome Sequences of Four Alkaliphilic Bacteria Belonging to the Anaerobacillus Genus.</title>
        <authorList>
            <person name="Bassil N.M."/>
            <person name="Lloyd J.R."/>
        </authorList>
    </citation>
    <scope>NUCLEOTIDE SEQUENCE [LARGE SCALE GENOMIC DNA]</scope>
    <source>
        <strain evidence="4 5">NB2006</strain>
    </source>
</reference>
<reference evidence="3 5" key="1">
    <citation type="submission" date="2016-10" db="EMBL/GenBank/DDBJ databases">
        <title>Draft genome sequences of four alkaliphilic bacteria belonging to the Anaerobacillus genus.</title>
        <authorList>
            <person name="Bassil N.M."/>
            <person name="Lloyd J.R."/>
        </authorList>
    </citation>
    <scope>NUCLEOTIDE SEQUENCE [LARGE SCALE GENOMIC DNA]</scope>
    <source>
        <strain evidence="3 5">NB2006</strain>
    </source>
</reference>
<dbReference type="PANTHER" id="PTHR43434:SF1">
    <property type="entry name" value="PHOSPHOGLYCOLATE PHOSPHATASE"/>
    <property type="match status" value="1"/>
</dbReference>
<dbReference type="InterPro" id="IPR041492">
    <property type="entry name" value="HAD_2"/>
</dbReference>
<proteinExistence type="predicted"/>
<dbReference type="InterPro" id="IPR036412">
    <property type="entry name" value="HAD-like_sf"/>
</dbReference>
<dbReference type="InterPro" id="IPR006439">
    <property type="entry name" value="HAD-SF_hydro_IA"/>
</dbReference>
<gene>
    <name evidence="4" type="ORF">AWH56_023495</name>
    <name evidence="3" type="ORF">AWH56_14390</name>
</gene>
<keyword evidence="1 3" id="KW-0378">Hydrolase</keyword>
<dbReference type="SFLD" id="SFLDG01129">
    <property type="entry name" value="C1.5:_HAD__Beta-PGM__Phosphata"/>
    <property type="match status" value="1"/>
</dbReference>
<accession>A0A1S2LI06</accession>
<dbReference type="Gene3D" id="1.10.150.240">
    <property type="entry name" value="Putative phosphatase, domain 2"/>
    <property type="match status" value="1"/>
</dbReference>
<dbReference type="KEGG" id="aia:AWH56_023495"/>